<evidence type="ECO:0000259" key="10">
    <source>
        <dbReference type="PROSITE" id="PS51332"/>
    </source>
</evidence>
<dbReference type="Pfam" id="PF01642">
    <property type="entry name" value="MM_CoA_mutase"/>
    <property type="match status" value="1"/>
</dbReference>
<dbReference type="GO" id="GO:0005737">
    <property type="term" value="C:cytoplasm"/>
    <property type="evidence" value="ECO:0007669"/>
    <property type="project" value="TreeGrafter"/>
</dbReference>
<protein>
    <recommendedName>
        <fullName evidence="9">Methylmalonyl-CoA mutase</fullName>
        <ecNumber evidence="4">5.4.99.2</ecNumber>
    </recommendedName>
</protein>
<evidence type="ECO:0000256" key="8">
    <source>
        <dbReference type="ARBA" id="ARBA00023285"/>
    </source>
</evidence>
<dbReference type="SUPFAM" id="SSF51703">
    <property type="entry name" value="Cobalamin (vitamin B12)-dependent enzymes"/>
    <property type="match status" value="1"/>
</dbReference>
<dbReference type="FunFam" id="3.40.50.280:FF:000002">
    <property type="entry name" value="Methylmalonyl-CoA mutase, mitochondrial"/>
    <property type="match status" value="1"/>
</dbReference>
<dbReference type="PROSITE" id="PS51332">
    <property type="entry name" value="B12_BINDING"/>
    <property type="match status" value="1"/>
</dbReference>
<dbReference type="EMBL" id="REFR01000010">
    <property type="protein sequence ID" value="RMB08866.1"/>
    <property type="molecule type" value="Genomic_DNA"/>
</dbReference>
<evidence type="ECO:0000256" key="1">
    <source>
        <dbReference type="ARBA" id="ARBA00001922"/>
    </source>
</evidence>
<dbReference type="Pfam" id="PF02310">
    <property type="entry name" value="B12-binding"/>
    <property type="match status" value="1"/>
</dbReference>
<dbReference type="GO" id="GO:0019678">
    <property type="term" value="P:propionate metabolic process, methylmalonyl pathway"/>
    <property type="evidence" value="ECO:0007669"/>
    <property type="project" value="TreeGrafter"/>
</dbReference>
<evidence type="ECO:0000256" key="9">
    <source>
        <dbReference type="ARBA" id="ARBA00072363"/>
    </source>
</evidence>
<dbReference type="FunFam" id="3.20.20.240:FF:000001">
    <property type="entry name" value="Probable methylmalonyl-coa mutase"/>
    <property type="match status" value="1"/>
</dbReference>
<comment type="similarity">
    <text evidence="3">Belongs to the methylmalonyl-CoA mutase family.</text>
</comment>
<dbReference type="RefSeq" id="WP_121938189.1">
    <property type="nucleotide sequence ID" value="NZ_REFR01000010.1"/>
</dbReference>
<dbReference type="NCBIfam" id="TIGR00641">
    <property type="entry name" value="acid_CoA_mut_N"/>
    <property type="match status" value="1"/>
</dbReference>
<dbReference type="GO" id="GO:0004494">
    <property type="term" value="F:methylmalonyl-CoA mutase activity"/>
    <property type="evidence" value="ECO:0007669"/>
    <property type="project" value="UniProtKB-EC"/>
</dbReference>
<dbReference type="PROSITE" id="PS00544">
    <property type="entry name" value="METMALONYL_COA_MUTASE"/>
    <property type="match status" value="1"/>
</dbReference>
<dbReference type="InterPro" id="IPR006098">
    <property type="entry name" value="MMCoA_mutase_a_cat"/>
</dbReference>
<reference evidence="11 12" key="1">
    <citation type="submission" date="2018-10" db="EMBL/GenBank/DDBJ databases">
        <title>Genomic Encyclopedia of Archaeal and Bacterial Type Strains, Phase II (KMG-II): from individual species to whole genera.</title>
        <authorList>
            <person name="Goeker M."/>
        </authorList>
    </citation>
    <scope>NUCLEOTIDE SEQUENCE [LARGE SCALE GENOMIC DNA]</scope>
    <source>
        <strain evidence="11 12">DSM 25217</strain>
    </source>
</reference>
<organism evidence="11 12">
    <name type="scientific">Eilatimonas milleporae</name>
    <dbReference type="NCBI Taxonomy" id="911205"/>
    <lineage>
        <taxon>Bacteria</taxon>
        <taxon>Pseudomonadati</taxon>
        <taxon>Pseudomonadota</taxon>
        <taxon>Alphaproteobacteria</taxon>
        <taxon>Kordiimonadales</taxon>
        <taxon>Kordiimonadaceae</taxon>
        <taxon>Eilatimonas</taxon>
    </lineage>
</organism>
<dbReference type="InterPro" id="IPR006159">
    <property type="entry name" value="Acid_CoA_mut_C"/>
</dbReference>
<dbReference type="NCBIfam" id="TIGR00640">
    <property type="entry name" value="acid_CoA_mut_C"/>
    <property type="match status" value="1"/>
</dbReference>
<dbReference type="InterPro" id="IPR016176">
    <property type="entry name" value="Cbl-dep_enz_cat"/>
</dbReference>
<name>A0A3M0CQ16_9PROT</name>
<dbReference type="InParanoid" id="A0A3M0CQ16"/>
<evidence type="ECO:0000256" key="3">
    <source>
        <dbReference type="ARBA" id="ARBA00008465"/>
    </source>
</evidence>
<proteinExistence type="inferred from homology"/>
<dbReference type="CDD" id="cd03679">
    <property type="entry name" value="MM_CoA_mutase_alpha_like"/>
    <property type="match status" value="1"/>
</dbReference>
<dbReference type="GO" id="GO:0031419">
    <property type="term" value="F:cobalamin binding"/>
    <property type="evidence" value="ECO:0007669"/>
    <property type="project" value="UniProtKB-KW"/>
</dbReference>
<evidence type="ECO:0000256" key="6">
    <source>
        <dbReference type="ARBA" id="ARBA00022723"/>
    </source>
</evidence>
<accession>A0A3M0CQ16</accession>
<comment type="caution">
    <text evidence="11">The sequence shown here is derived from an EMBL/GenBank/DDBJ whole genome shotgun (WGS) entry which is preliminary data.</text>
</comment>
<dbReference type="InterPro" id="IPR058549">
    <property type="entry name" value="MeMalonylCoA_mutase_a/b_site"/>
</dbReference>
<dbReference type="NCBIfam" id="NF006944">
    <property type="entry name" value="PRK09426.1"/>
    <property type="match status" value="1"/>
</dbReference>
<evidence type="ECO:0000256" key="2">
    <source>
        <dbReference type="ARBA" id="ARBA00005146"/>
    </source>
</evidence>
<dbReference type="InterPro" id="IPR006158">
    <property type="entry name" value="Cobalamin-bd"/>
</dbReference>
<sequence length="719" mass="77520">MSRIPDFGTISFETDAIGPLTQGTGQSFMTPEGIALKEQYGPRDVTDLDHLKTWPGLPPYIRGPYPTMYATRPWTIRQYAGFSTAEESNAFYRRNLAAGQKGLSIAFDLATHRGYDSDHPRVVGDVGMAGVAIDSILDMRTLFDGIPLDQMSVSMTMNGAVLPVMALYIVAAEEQGVAAEKLSGTIQNDILKEFMVRNTYIFPPQPSMRIISDIFAYTADNMPKFNSISISGYHMQEAGATADLELAYTLADGLDYVRAGIDAGLDVDAFAPRLSFFWAIGMNVFMEVAKMRAARALWARLLRQFNPKNPKSLALRTHCQTSGWSLTAQDVMNNVTRTAVEAFAATQGHTQSLHTNSFDEALALPTDFSARIARNTQIFIQEETRTNRLIDPWGGSYYVERLTAELAGRAMEHIDEVEREGGMAKAIEAGLPKLRIEEAAARTQARIDSGAQTVVGVNKFRLDETEEVDVLKVDNDTVRAAQLAKLEKLRGMRDENGTRAALDALTSAASSGEGNLLALAVAAARAKATVGEITTAMEKVYGRHKADIRAVTGVYARGMSKDQKKIDAVRSKVDAFAEAEGRRPRILVAKMGQDGHDRGQKVIASAFADLGFDVDIGPLFQTPAEAARQAVENDVHIVGVSSLAAGHLTLVPSLRDALAGEGRGDIMIVAGGVIPPQDYDALRASGAAAIFPPGTVIADAAGDLVDRLAASLGHPPLAA</sequence>
<evidence type="ECO:0000256" key="4">
    <source>
        <dbReference type="ARBA" id="ARBA00012398"/>
    </source>
</evidence>
<dbReference type="CDD" id="cd02071">
    <property type="entry name" value="MM_CoA_mut_B12_BD"/>
    <property type="match status" value="1"/>
</dbReference>
<comment type="cofactor">
    <cofactor evidence="1">
        <name>adenosylcob(III)alamin</name>
        <dbReference type="ChEBI" id="CHEBI:18408"/>
    </cofactor>
</comment>
<evidence type="ECO:0000256" key="7">
    <source>
        <dbReference type="ARBA" id="ARBA00023235"/>
    </source>
</evidence>
<dbReference type="SUPFAM" id="SSF52242">
    <property type="entry name" value="Cobalamin (vitamin B12)-binding domain"/>
    <property type="match status" value="1"/>
</dbReference>
<evidence type="ECO:0000256" key="5">
    <source>
        <dbReference type="ARBA" id="ARBA00022628"/>
    </source>
</evidence>
<dbReference type="InterPro" id="IPR036724">
    <property type="entry name" value="Cobalamin-bd_sf"/>
</dbReference>
<dbReference type="OrthoDB" id="9762378at2"/>
<keyword evidence="6" id="KW-0479">Metal-binding</keyword>
<dbReference type="Gene3D" id="3.20.20.240">
    <property type="entry name" value="Methylmalonyl-CoA mutase"/>
    <property type="match status" value="1"/>
</dbReference>
<dbReference type="Gene3D" id="3.40.50.280">
    <property type="entry name" value="Cobalamin-binding domain"/>
    <property type="match status" value="1"/>
</dbReference>
<dbReference type="PANTHER" id="PTHR48101">
    <property type="entry name" value="METHYLMALONYL-COA MUTASE, MITOCHONDRIAL-RELATED"/>
    <property type="match status" value="1"/>
</dbReference>
<gene>
    <name evidence="11" type="ORF">BXY39_1512</name>
</gene>
<evidence type="ECO:0000313" key="11">
    <source>
        <dbReference type="EMBL" id="RMB08866.1"/>
    </source>
</evidence>
<comment type="pathway">
    <text evidence="2">Metabolic intermediate metabolism; propanoyl-CoA degradation; succinyl-CoA from propanoyl-CoA: step 3/3.</text>
</comment>
<dbReference type="EC" id="5.4.99.2" evidence="4"/>
<keyword evidence="12" id="KW-1185">Reference proteome</keyword>
<dbReference type="InterPro" id="IPR006099">
    <property type="entry name" value="MeMalonylCoA_mutase_a/b_cat"/>
</dbReference>
<dbReference type="AlphaFoldDB" id="A0A3M0CQ16"/>
<keyword evidence="7" id="KW-0413">Isomerase</keyword>
<keyword evidence="5" id="KW-0846">Cobalamin</keyword>
<feature type="domain" description="B12-binding" evidence="10">
    <location>
        <begin position="583"/>
        <end position="715"/>
    </location>
</feature>
<dbReference type="GO" id="GO:0046872">
    <property type="term" value="F:metal ion binding"/>
    <property type="evidence" value="ECO:0007669"/>
    <property type="project" value="UniProtKB-KW"/>
</dbReference>
<dbReference type="FunCoup" id="A0A3M0CQ16">
    <property type="interactions" value="430"/>
</dbReference>
<evidence type="ECO:0000313" key="12">
    <source>
        <dbReference type="Proteomes" id="UP000271227"/>
    </source>
</evidence>
<dbReference type="Proteomes" id="UP000271227">
    <property type="component" value="Unassembled WGS sequence"/>
</dbReference>
<dbReference type="PANTHER" id="PTHR48101:SF4">
    <property type="entry name" value="METHYLMALONYL-COA MUTASE, MITOCHONDRIAL"/>
    <property type="match status" value="1"/>
</dbReference>
<keyword evidence="8" id="KW-0170">Cobalt</keyword>